<protein>
    <submittedName>
        <fullName evidence="1">SFRICE_037131</fullName>
    </submittedName>
</protein>
<reference evidence="1" key="1">
    <citation type="submission" date="2016-07" db="EMBL/GenBank/DDBJ databases">
        <authorList>
            <person name="Bretaudeau A."/>
        </authorList>
    </citation>
    <scope>NUCLEOTIDE SEQUENCE</scope>
    <source>
        <strain evidence="1">Rice</strain>
        <tissue evidence="1">Whole body</tissue>
    </source>
</reference>
<organism evidence="1">
    <name type="scientific">Spodoptera frugiperda</name>
    <name type="common">Fall armyworm</name>
    <dbReference type="NCBI Taxonomy" id="7108"/>
    <lineage>
        <taxon>Eukaryota</taxon>
        <taxon>Metazoa</taxon>
        <taxon>Ecdysozoa</taxon>
        <taxon>Arthropoda</taxon>
        <taxon>Hexapoda</taxon>
        <taxon>Insecta</taxon>
        <taxon>Pterygota</taxon>
        <taxon>Neoptera</taxon>
        <taxon>Endopterygota</taxon>
        <taxon>Lepidoptera</taxon>
        <taxon>Glossata</taxon>
        <taxon>Ditrysia</taxon>
        <taxon>Noctuoidea</taxon>
        <taxon>Noctuidae</taxon>
        <taxon>Amphipyrinae</taxon>
        <taxon>Spodoptera</taxon>
    </lineage>
</organism>
<accession>A0A2H1WNK7</accession>
<proteinExistence type="predicted"/>
<dbReference type="EMBL" id="ODYU01009877">
    <property type="protein sequence ID" value="SOQ54587.1"/>
    <property type="molecule type" value="Genomic_DNA"/>
</dbReference>
<name>A0A2H1WNK7_SPOFR</name>
<dbReference type="AlphaFoldDB" id="A0A2H1WNK7"/>
<evidence type="ECO:0000313" key="1">
    <source>
        <dbReference type="EMBL" id="SOQ54587.1"/>
    </source>
</evidence>
<sequence>MTVKDKEPKYTGPYKMAKLTPALSSNYYEYLIHDKSDNSFVQAWDLMMGVNNLASCIATLQKAIDKKNGIDEPEIDTKDLYHMQIDS</sequence>
<gene>
    <name evidence="1" type="ORF">SFRICE_037131</name>
</gene>